<organism evidence="3 4">
    <name type="scientific">Aristolochia fimbriata</name>
    <name type="common">White veined hardy Dutchman's pipe vine</name>
    <dbReference type="NCBI Taxonomy" id="158543"/>
    <lineage>
        <taxon>Eukaryota</taxon>
        <taxon>Viridiplantae</taxon>
        <taxon>Streptophyta</taxon>
        <taxon>Embryophyta</taxon>
        <taxon>Tracheophyta</taxon>
        <taxon>Spermatophyta</taxon>
        <taxon>Magnoliopsida</taxon>
        <taxon>Magnoliidae</taxon>
        <taxon>Piperales</taxon>
        <taxon>Aristolochiaceae</taxon>
        <taxon>Aristolochia</taxon>
    </lineage>
</organism>
<comment type="caution">
    <text evidence="3">The sequence shown here is derived from an EMBL/GenBank/DDBJ whole genome shotgun (WGS) entry which is preliminary data.</text>
</comment>
<gene>
    <name evidence="3" type="ORF">H6P81_014595</name>
</gene>
<keyword evidence="1" id="KW-0175">Coiled coil</keyword>
<keyword evidence="4" id="KW-1185">Reference proteome</keyword>
<feature type="compositionally biased region" description="Basic residues" evidence="2">
    <location>
        <begin position="1"/>
        <end position="17"/>
    </location>
</feature>
<feature type="compositionally biased region" description="Basic and acidic residues" evidence="2">
    <location>
        <begin position="55"/>
        <end position="66"/>
    </location>
</feature>
<evidence type="ECO:0000256" key="1">
    <source>
        <dbReference type="SAM" id="Coils"/>
    </source>
</evidence>
<accession>A0AAV7E2W8</accession>
<dbReference type="EMBL" id="JAINDJ010000006">
    <property type="protein sequence ID" value="KAG9443255.1"/>
    <property type="molecule type" value="Genomic_DNA"/>
</dbReference>
<feature type="coiled-coil region" evidence="1">
    <location>
        <begin position="255"/>
        <end position="282"/>
    </location>
</feature>
<evidence type="ECO:0000256" key="2">
    <source>
        <dbReference type="SAM" id="MobiDB-lite"/>
    </source>
</evidence>
<proteinExistence type="predicted"/>
<name>A0AAV7E2W8_ARIFI</name>
<feature type="coiled-coil region" evidence="1">
    <location>
        <begin position="120"/>
        <end position="182"/>
    </location>
</feature>
<protein>
    <submittedName>
        <fullName evidence="3">Uncharacterized protein</fullName>
    </submittedName>
</protein>
<feature type="compositionally biased region" description="Polar residues" evidence="2">
    <location>
        <begin position="38"/>
        <end position="50"/>
    </location>
</feature>
<reference evidence="3 4" key="1">
    <citation type="submission" date="2021-07" db="EMBL/GenBank/DDBJ databases">
        <title>The Aristolochia fimbriata genome: insights into angiosperm evolution, floral development and chemical biosynthesis.</title>
        <authorList>
            <person name="Jiao Y."/>
        </authorList>
    </citation>
    <scope>NUCLEOTIDE SEQUENCE [LARGE SCALE GENOMIC DNA]</scope>
    <source>
        <strain evidence="3">IBCAS-2021</strain>
        <tissue evidence="3">Leaf</tissue>
    </source>
</reference>
<dbReference type="AlphaFoldDB" id="A0AAV7E2W8"/>
<sequence>MEDEKKKKKNKKKKNKQGKQIAHDAVIAEETAAREQNHSGIEQNNCTQEAVVSEPDAKSDQIDETRSVSSNVMLEEDIRQLEAEKFYWLQREKQLEEEVKQTVIDKNSWSLKEASLEETIKHLQDDKDYLLQREANMEERFIVVQTEKDFLVQKEGILAEQIKQLQTELESLILKESSTQETIARLTAINVGLEMQVKELDESKYGLLLENQQLMENISLLKSRIQHLERECSSFDSSGVVKKELSEDEDPISLMESARALVEKLVTENADLVEKVNELYVELERRREPVADSSVSKLNPNMVNGGVHPNALQNYLLEHSGNRESLPLQSILEITSEAKVPSFTVEAGTLHEITRLPDVPSIAEASGQLEELSLESHQRGGIGEIVSVPLQEDEIQEIKEFNQRTTDMDNLDAVPLSDAPLIGAPFRLISFVARYVTGADLVENSSQT</sequence>
<dbReference type="Proteomes" id="UP000825729">
    <property type="component" value="Unassembled WGS sequence"/>
</dbReference>
<evidence type="ECO:0000313" key="3">
    <source>
        <dbReference type="EMBL" id="KAG9443255.1"/>
    </source>
</evidence>
<evidence type="ECO:0000313" key="4">
    <source>
        <dbReference type="Proteomes" id="UP000825729"/>
    </source>
</evidence>
<feature type="region of interest" description="Disordered" evidence="2">
    <location>
        <begin position="1"/>
        <end position="67"/>
    </location>
</feature>